<evidence type="ECO:0000256" key="2">
    <source>
        <dbReference type="ARBA" id="ARBA00022801"/>
    </source>
</evidence>
<organism evidence="4 5">
    <name type="scientific">Legionella beliardensis</name>
    <dbReference type="NCBI Taxonomy" id="91822"/>
    <lineage>
        <taxon>Bacteria</taxon>
        <taxon>Pseudomonadati</taxon>
        <taxon>Pseudomonadota</taxon>
        <taxon>Gammaproteobacteria</taxon>
        <taxon>Legionellales</taxon>
        <taxon>Legionellaceae</taxon>
        <taxon>Legionella</taxon>
    </lineage>
</organism>
<dbReference type="Pfam" id="PF02230">
    <property type="entry name" value="Abhydrolase_2"/>
    <property type="match status" value="1"/>
</dbReference>
<keyword evidence="2 4" id="KW-0378">Hydrolase</keyword>
<dbReference type="Proteomes" id="UP000254968">
    <property type="component" value="Unassembled WGS sequence"/>
</dbReference>
<feature type="domain" description="Phospholipase/carboxylesterase/thioesterase" evidence="3">
    <location>
        <begin position="15"/>
        <end position="212"/>
    </location>
</feature>
<dbReference type="AlphaFoldDB" id="A0A378HZ56"/>
<dbReference type="PANTHER" id="PTHR10655">
    <property type="entry name" value="LYSOPHOSPHOLIPASE-RELATED"/>
    <property type="match status" value="1"/>
</dbReference>
<dbReference type="InterPro" id="IPR003140">
    <property type="entry name" value="PLipase/COase/thioEstase"/>
</dbReference>
<accession>A0A378HZ56</accession>
<evidence type="ECO:0000256" key="1">
    <source>
        <dbReference type="ARBA" id="ARBA00006499"/>
    </source>
</evidence>
<dbReference type="InterPro" id="IPR050565">
    <property type="entry name" value="LYPA1-2/EST-like"/>
</dbReference>
<dbReference type="PANTHER" id="PTHR10655:SF17">
    <property type="entry name" value="LYSOPHOSPHOLIPASE-LIKE PROTEIN 1"/>
    <property type="match status" value="1"/>
</dbReference>
<evidence type="ECO:0000313" key="5">
    <source>
        <dbReference type="Proteomes" id="UP000254968"/>
    </source>
</evidence>
<dbReference type="EMBL" id="UGNV01000001">
    <property type="protein sequence ID" value="STX27791.1"/>
    <property type="molecule type" value="Genomic_DNA"/>
</dbReference>
<reference evidence="4 5" key="1">
    <citation type="submission" date="2018-06" db="EMBL/GenBank/DDBJ databases">
        <authorList>
            <consortium name="Pathogen Informatics"/>
            <person name="Doyle S."/>
        </authorList>
    </citation>
    <scope>NUCLEOTIDE SEQUENCE [LARGE SCALE GENOMIC DNA]</scope>
    <source>
        <strain evidence="4 5">NCTC13315</strain>
    </source>
</reference>
<sequence length="220" mass="23953">MTTFNSKDVLLTNCCVIWMHGLGADGSDMASLAAMQPIANLALEHICLDAPVRAVTLNAGMHMRAWYDIVGLALTDREDREGILQSSNQIMDVINEQVRAGFAPENIVLAGFSQGGAMALYTALHCHLPLAGVIALSAYLPLALECKPVMAKDTPIFLGSGLYDPLVLPVWTAQSKDWLMANGFNNITWKQYPMEHAICPTEIQDIANWLASQIKGAQRV</sequence>
<dbReference type="GO" id="GO:0106435">
    <property type="term" value="F:carboxylesterase activity"/>
    <property type="evidence" value="ECO:0007669"/>
    <property type="project" value="UniProtKB-EC"/>
</dbReference>
<protein>
    <submittedName>
        <fullName evidence="4">Carboxylesterase/phospholipase</fullName>
        <ecNumber evidence="4">3.1.1.1</ecNumber>
    </submittedName>
</protein>
<evidence type="ECO:0000259" key="3">
    <source>
        <dbReference type="Pfam" id="PF02230"/>
    </source>
</evidence>
<dbReference type="InterPro" id="IPR029058">
    <property type="entry name" value="AB_hydrolase_fold"/>
</dbReference>
<dbReference type="EC" id="3.1.1.1" evidence="4"/>
<proteinExistence type="inferred from homology"/>
<dbReference type="Gene3D" id="3.40.50.1820">
    <property type="entry name" value="alpha/beta hydrolase"/>
    <property type="match status" value="1"/>
</dbReference>
<dbReference type="SUPFAM" id="SSF53474">
    <property type="entry name" value="alpha/beta-Hydrolases"/>
    <property type="match status" value="1"/>
</dbReference>
<keyword evidence="5" id="KW-1185">Reference proteome</keyword>
<evidence type="ECO:0000313" key="4">
    <source>
        <dbReference type="EMBL" id="STX27791.1"/>
    </source>
</evidence>
<name>A0A378HZ56_9GAMM</name>
<gene>
    <name evidence="4" type="primary">estB</name>
    <name evidence="4" type="ORF">NCTC13315_00307</name>
</gene>
<comment type="similarity">
    <text evidence="1">Belongs to the AB hydrolase superfamily. AB hydrolase 2 family.</text>
</comment>